<reference evidence="3 4" key="2">
    <citation type="submission" date="2018-06" db="EMBL/GenBank/DDBJ databases">
        <title>Sequencing of bacterial isolates from soil warming experiment in Harvard Forest, Massachusetts, USA.</title>
        <authorList>
            <person name="Deangelis K.PhD."/>
        </authorList>
    </citation>
    <scope>NUCLEOTIDE SEQUENCE [LARGE SCALE GENOMIC DNA]</scope>
    <source>
        <strain evidence="3 4">GAS496</strain>
    </source>
</reference>
<dbReference type="EMBL" id="QJJU01000005">
    <property type="protein sequence ID" value="PXX09735.1"/>
    <property type="molecule type" value="Genomic_DNA"/>
</dbReference>
<dbReference type="Proteomes" id="UP000247781">
    <property type="component" value="Unassembled WGS sequence"/>
</dbReference>
<keyword evidence="1" id="KW-1133">Transmembrane helix</keyword>
<evidence type="ECO:0000313" key="4">
    <source>
        <dbReference type="Proteomes" id="UP000247781"/>
    </source>
</evidence>
<name>A0A318HIR7_9MYCO</name>
<feature type="domain" description="DUF2510" evidence="2">
    <location>
        <begin position="99"/>
        <end position="121"/>
    </location>
</feature>
<reference evidence="4" key="1">
    <citation type="submission" date="2018-05" db="EMBL/GenBank/DDBJ databases">
        <authorList>
            <person name="Deangelis K."/>
            <person name="Huntemann M."/>
            <person name="Clum A."/>
            <person name="Pillay M."/>
            <person name="Palaniappan K."/>
            <person name="Varghese N."/>
            <person name="Mikhailova N."/>
            <person name="Stamatis D."/>
            <person name="Reddy T."/>
            <person name="Daum C."/>
            <person name="Shapiro N."/>
            <person name="Ivanova N."/>
            <person name="Kyrpides N."/>
            <person name="Woyke T."/>
        </authorList>
    </citation>
    <scope>NUCLEOTIDE SEQUENCE [LARGE SCALE GENOMIC DNA]</scope>
    <source>
        <strain evidence="4">GAS496</strain>
    </source>
</reference>
<dbReference type="Pfam" id="PF10708">
    <property type="entry name" value="DUF2510"/>
    <property type="match status" value="1"/>
</dbReference>
<sequence>MTATLIVIGIWLFIGMVAAFSAVVLQKRSVGLSILTGLLIGPLAMLVIPRLPLRQRTPGWYPWWDGRYRHRYWNGQAWTDQYVSDWTSKPATVPSVAPPGWYPNPDGTGGQRWWNGQVWSHRPPV</sequence>
<feature type="transmembrane region" description="Helical" evidence="1">
    <location>
        <begin position="29"/>
        <end position="48"/>
    </location>
</feature>
<dbReference type="InterPro" id="IPR018929">
    <property type="entry name" value="DUF2510"/>
</dbReference>
<accession>A0A318HIR7</accession>
<protein>
    <submittedName>
        <fullName evidence="3">Uncharacterized protein DUF2510</fullName>
    </submittedName>
</protein>
<evidence type="ECO:0000259" key="2">
    <source>
        <dbReference type="Pfam" id="PF10708"/>
    </source>
</evidence>
<evidence type="ECO:0000256" key="1">
    <source>
        <dbReference type="SAM" id="Phobius"/>
    </source>
</evidence>
<dbReference type="AlphaFoldDB" id="A0A318HIR7"/>
<gene>
    <name evidence="3" type="ORF">C8E89_10588</name>
</gene>
<comment type="caution">
    <text evidence="3">The sequence shown here is derived from an EMBL/GenBank/DDBJ whole genome shotgun (WGS) entry which is preliminary data.</text>
</comment>
<keyword evidence="4" id="KW-1185">Reference proteome</keyword>
<evidence type="ECO:0000313" key="3">
    <source>
        <dbReference type="EMBL" id="PXX09735.1"/>
    </source>
</evidence>
<keyword evidence="1" id="KW-0812">Transmembrane</keyword>
<dbReference type="OrthoDB" id="4463773at2"/>
<keyword evidence="1" id="KW-0472">Membrane</keyword>
<proteinExistence type="predicted"/>
<organism evidence="3 4">
    <name type="scientific">Mycolicibacterium moriokaense</name>
    <dbReference type="NCBI Taxonomy" id="39691"/>
    <lineage>
        <taxon>Bacteria</taxon>
        <taxon>Bacillati</taxon>
        <taxon>Actinomycetota</taxon>
        <taxon>Actinomycetes</taxon>
        <taxon>Mycobacteriales</taxon>
        <taxon>Mycobacteriaceae</taxon>
        <taxon>Mycolicibacterium</taxon>
    </lineage>
</organism>